<dbReference type="Gene3D" id="3.30.160.170">
    <property type="entry name" value="FlaG-like"/>
    <property type="match status" value="1"/>
</dbReference>
<dbReference type="InterPro" id="IPR035924">
    <property type="entry name" value="FlaG-like_sf"/>
</dbReference>
<comment type="caution">
    <text evidence="1">The sequence shown here is derived from an EMBL/GenBank/DDBJ whole genome shotgun (WGS) entry which is preliminary data.</text>
</comment>
<proteinExistence type="predicted"/>
<organism evidence="1 2">
    <name type="scientific">SAR92 clade bacterium</name>
    <dbReference type="NCBI Taxonomy" id="2315479"/>
    <lineage>
        <taxon>Bacteria</taxon>
        <taxon>Pseudomonadati</taxon>
        <taxon>Pseudomonadota</taxon>
        <taxon>Gammaproteobacteria</taxon>
        <taxon>Cellvibrionales</taxon>
        <taxon>Porticoccaceae</taxon>
        <taxon>SAR92 clade</taxon>
    </lineage>
</organism>
<keyword evidence="1" id="KW-0969">Cilium</keyword>
<dbReference type="EMBL" id="SHBP01000006">
    <property type="protein sequence ID" value="RZO20100.1"/>
    <property type="molecule type" value="Genomic_DNA"/>
</dbReference>
<evidence type="ECO:0000313" key="2">
    <source>
        <dbReference type="Proteomes" id="UP000315889"/>
    </source>
</evidence>
<dbReference type="PANTHER" id="PTHR37166:SF1">
    <property type="entry name" value="PROTEIN FLAG"/>
    <property type="match status" value="1"/>
</dbReference>
<dbReference type="AlphaFoldDB" id="A0A520MFW5"/>
<sequence>MSSIDVTQNTLSSSTVAPKAIETAPVNRTSGAMQIASVLDQLARPPLLGENERATVSSQKSLEIALKDVNSTLATSNTNLSFSVDPSSKRTIIEVKDGDTGDIILKLPGDAILRIAANIESLKGILFDENL</sequence>
<keyword evidence="1" id="KW-0282">Flagellum</keyword>
<gene>
    <name evidence="1" type="ORF">EVB03_05745</name>
</gene>
<evidence type="ECO:0000313" key="1">
    <source>
        <dbReference type="EMBL" id="RZO20100.1"/>
    </source>
</evidence>
<protein>
    <submittedName>
        <fullName evidence="1">Flagellar protein FlaG</fullName>
    </submittedName>
</protein>
<accession>A0A520MFW5</accession>
<dbReference type="SUPFAM" id="SSF160214">
    <property type="entry name" value="FlaG-like"/>
    <property type="match status" value="1"/>
</dbReference>
<dbReference type="InterPro" id="IPR005186">
    <property type="entry name" value="FlaG"/>
</dbReference>
<dbReference type="Pfam" id="PF03646">
    <property type="entry name" value="FlaG"/>
    <property type="match status" value="1"/>
</dbReference>
<dbReference type="Proteomes" id="UP000315889">
    <property type="component" value="Unassembled WGS sequence"/>
</dbReference>
<dbReference type="PANTHER" id="PTHR37166">
    <property type="entry name" value="PROTEIN FLAG"/>
    <property type="match status" value="1"/>
</dbReference>
<reference evidence="1 2" key="1">
    <citation type="submission" date="2019-02" db="EMBL/GenBank/DDBJ databases">
        <title>Prokaryotic population dynamics and viral predation in marine succession experiment using metagenomics: the confinement effect.</title>
        <authorList>
            <person name="Haro-Moreno J.M."/>
            <person name="Rodriguez-Valera F."/>
            <person name="Lopez-Perez M."/>
        </authorList>
    </citation>
    <scope>NUCLEOTIDE SEQUENCE [LARGE SCALE GENOMIC DNA]</scope>
    <source>
        <strain evidence="1">MED-G170</strain>
    </source>
</reference>
<name>A0A520MFW5_9GAMM</name>
<keyword evidence="1" id="KW-0966">Cell projection</keyword>